<feature type="region of interest" description="Disordered" evidence="4">
    <location>
        <begin position="1"/>
        <end position="48"/>
    </location>
</feature>
<dbReference type="OrthoDB" id="5584477at2759"/>
<dbReference type="InterPro" id="IPR040976">
    <property type="entry name" value="Pkinase_fungal"/>
</dbReference>
<feature type="domain" description="Fungal-type protein kinase" evidence="5">
    <location>
        <begin position="206"/>
        <end position="590"/>
    </location>
</feature>
<evidence type="ECO:0000256" key="4">
    <source>
        <dbReference type="SAM" id="MobiDB-lite"/>
    </source>
</evidence>
<evidence type="ECO:0000259" key="5">
    <source>
        <dbReference type="Pfam" id="PF17667"/>
    </source>
</evidence>
<evidence type="ECO:0000256" key="1">
    <source>
        <dbReference type="ARBA" id="ARBA00012513"/>
    </source>
</evidence>
<feature type="compositionally biased region" description="Basic and acidic residues" evidence="4">
    <location>
        <begin position="78"/>
        <end position="88"/>
    </location>
</feature>
<evidence type="ECO:0000313" key="6">
    <source>
        <dbReference type="EMBL" id="KAA8911919.1"/>
    </source>
</evidence>
<name>A0A5J5F6P8_9PEZI</name>
<dbReference type="InParanoid" id="A0A5J5F6P8"/>
<evidence type="ECO:0000313" key="7">
    <source>
        <dbReference type="Proteomes" id="UP000326924"/>
    </source>
</evidence>
<dbReference type="PROSITE" id="PS00109">
    <property type="entry name" value="PROTEIN_KINASE_TYR"/>
    <property type="match status" value="1"/>
</dbReference>
<dbReference type="PANTHER" id="PTHR38248">
    <property type="entry name" value="FUNK1 6"/>
    <property type="match status" value="1"/>
</dbReference>
<gene>
    <name evidence="6" type="ORF">FN846DRAFT_903986</name>
</gene>
<organism evidence="6 7">
    <name type="scientific">Sphaerosporella brunnea</name>
    <dbReference type="NCBI Taxonomy" id="1250544"/>
    <lineage>
        <taxon>Eukaryota</taxon>
        <taxon>Fungi</taxon>
        <taxon>Dikarya</taxon>
        <taxon>Ascomycota</taxon>
        <taxon>Pezizomycotina</taxon>
        <taxon>Pezizomycetes</taxon>
        <taxon>Pezizales</taxon>
        <taxon>Pyronemataceae</taxon>
        <taxon>Sphaerosporella</taxon>
    </lineage>
</organism>
<dbReference type="AlphaFoldDB" id="A0A5J5F6P8"/>
<dbReference type="EMBL" id="VXIS01000030">
    <property type="protein sequence ID" value="KAA8911919.1"/>
    <property type="molecule type" value="Genomic_DNA"/>
</dbReference>
<dbReference type="Gene3D" id="1.10.510.10">
    <property type="entry name" value="Transferase(Phosphotransferase) domain 1"/>
    <property type="match status" value="1"/>
</dbReference>
<keyword evidence="7" id="KW-1185">Reference proteome</keyword>
<dbReference type="Proteomes" id="UP000326924">
    <property type="component" value="Unassembled WGS sequence"/>
</dbReference>
<feature type="compositionally biased region" description="Basic and acidic residues" evidence="4">
    <location>
        <begin position="1"/>
        <end position="13"/>
    </location>
</feature>
<evidence type="ECO:0000256" key="2">
    <source>
        <dbReference type="ARBA" id="ARBA00047899"/>
    </source>
</evidence>
<evidence type="ECO:0000256" key="3">
    <source>
        <dbReference type="ARBA" id="ARBA00048679"/>
    </source>
</evidence>
<protein>
    <recommendedName>
        <fullName evidence="1">non-specific serine/threonine protein kinase</fullName>
        <ecNumber evidence="1">2.7.11.1</ecNumber>
    </recommendedName>
</protein>
<dbReference type="EC" id="2.7.11.1" evidence="1"/>
<dbReference type="InterPro" id="IPR008266">
    <property type="entry name" value="Tyr_kinase_AS"/>
</dbReference>
<dbReference type="InterPro" id="IPR011009">
    <property type="entry name" value="Kinase-like_dom_sf"/>
</dbReference>
<comment type="catalytic activity">
    <reaction evidence="3">
        <text>L-seryl-[protein] + ATP = O-phospho-L-seryl-[protein] + ADP + H(+)</text>
        <dbReference type="Rhea" id="RHEA:17989"/>
        <dbReference type="Rhea" id="RHEA-COMP:9863"/>
        <dbReference type="Rhea" id="RHEA-COMP:11604"/>
        <dbReference type="ChEBI" id="CHEBI:15378"/>
        <dbReference type="ChEBI" id="CHEBI:29999"/>
        <dbReference type="ChEBI" id="CHEBI:30616"/>
        <dbReference type="ChEBI" id="CHEBI:83421"/>
        <dbReference type="ChEBI" id="CHEBI:456216"/>
        <dbReference type="EC" id="2.7.11.1"/>
    </reaction>
</comment>
<dbReference type="Pfam" id="PF17667">
    <property type="entry name" value="Pkinase_fungal"/>
    <property type="match status" value="1"/>
</dbReference>
<dbReference type="PANTHER" id="PTHR38248:SF2">
    <property type="entry name" value="FUNK1 11"/>
    <property type="match status" value="1"/>
</dbReference>
<dbReference type="GO" id="GO:0004674">
    <property type="term" value="F:protein serine/threonine kinase activity"/>
    <property type="evidence" value="ECO:0007669"/>
    <property type="project" value="UniProtKB-EC"/>
</dbReference>
<proteinExistence type="predicted"/>
<accession>A0A5J5F6P8</accession>
<reference evidence="6 7" key="1">
    <citation type="submission" date="2019-09" db="EMBL/GenBank/DDBJ databases">
        <title>Draft genome of the ectomycorrhizal ascomycete Sphaerosporella brunnea.</title>
        <authorList>
            <consortium name="DOE Joint Genome Institute"/>
            <person name="Benucci G.M."/>
            <person name="Marozzi G."/>
            <person name="Antonielli L."/>
            <person name="Sanchez S."/>
            <person name="Marco P."/>
            <person name="Wang X."/>
            <person name="Falini L.B."/>
            <person name="Barry K."/>
            <person name="Haridas S."/>
            <person name="Lipzen A."/>
            <person name="Labutti K."/>
            <person name="Grigoriev I.V."/>
            <person name="Murat C."/>
            <person name="Martin F."/>
            <person name="Albertini E."/>
            <person name="Donnini D."/>
            <person name="Bonito G."/>
        </authorList>
    </citation>
    <scope>NUCLEOTIDE SEQUENCE [LARGE SCALE GENOMIC DNA]</scope>
    <source>
        <strain evidence="6 7">Sb_GMNB300</strain>
    </source>
</reference>
<feature type="region of interest" description="Disordered" evidence="4">
    <location>
        <begin position="63"/>
        <end position="94"/>
    </location>
</feature>
<feature type="compositionally biased region" description="Polar residues" evidence="4">
    <location>
        <begin position="30"/>
        <end position="42"/>
    </location>
</feature>
<sequence length="705" mass="78847">MAITRSMDRRREASPPAPHRSAQPAPSMVPQRTLTQPQHTNNAAQSSSALTLAQSLQYLSINKGTEQSTPRGITSDSFRPHGFNDTDNRPGPSNTTQAILDLSLYNELWGKIVYDDASLWAMFDRRTSVQVPESLHNGSSWVNWPQESTREGAVLRWFFNDIAPLVLSVGSNHTMEYVASGNLILQGGDAKRKTDLLLRCAAPNSTLGTYWDQVRVVGELKSNRDKDGRDKTLIQLANYVRELFSTQPQRCWALAFTLCGSVMRVYRFDRSGAVVSTPIDIHKEPLMFVQAMAGFVAMDASAIGFDPSIRWDRVTDSGDTIYDPTISFVERHQPDPFIWAGANKYRIDPSFIVRRYAIATRGTVCWRARPYDAPADSPWQYVVKDQWRAVERSVEGDFLSVIAPGTPGLPEYIWHTDIRVAGHTMDVAGGVRGGLVHGTDRTPTTHSGLTMTSKNLYRTAPDIRLKNRIKTRLIMSPVGVPLLSFTSYKHLLLALIDAIRGHQHMYRSHKIVHRDVSLNNILLYPDPGPPYGFLIDFDFAVSRTRMELSGAEFITGTFKYMSIDVLSGCLRVPHGPQHDLESFYYVLLDIAIYYNGRGRRRVPLPPHTVFVDPVEENAPSLAAGAKSLYLDPNQFDMTVLPTIAPEAHCIVDVLDQWRALIAGWKLRVRPRGVRLGPGIMDEDSVVDGMYKDVLEVLQIGVEALG</sequence>
<comment type="caution">
    <text evidence="6">The sequence shown here is derived from an EMBL/GenBank/DDBJ whole genome shotgun (WGS) entry which is preliminary data.</text>
</comment>
<dbReference type="SUPFAM" id="SSF56112">
    <property type="entry name" value="Protein kinase-like (PK-like)"/>
    <property type="match status" value="1"/>
</dbReference>
<comment type="catalytic activity">
    <reaction evidence="2">
        <text>L-threonyl-[protein] + ATP = O-phospho-L-threonyl-[protein] + ADP + H(+)</text>
        <dbReference type="Rhea" id="RHEA:46608"/>
        <dbReference type="Rhea" id="RHEA-COMP:11060"/>
        <dbReference type="Rhea" id="RHEA-COMP:11605"/>
        <dbReference type="ChEBI" id="CHEBI:15378"/>
        <dbReference type="ChEBI" id="CHEBI:30013"/>
        <dbReference type="ChEBI" id="CHEBI:30616"/>
        <dbReference type="ChEBI" id="CHEBI:61977"/>
        <dbReference type="ChEBI" id="CHEBI:456216"/>
        <dbReference type="EC" id="2.7.11.1"/>
    </reaction>
</comment>
<feature type="compositionally biased region" description="Polar residues" evidence="4">
    <location>
        <begin position="63"/>
        <end position="77"/>
    </location>
</feature>